<gene>
    <name evidence="2" type="ORF">GCM10022210_27210</name>
</gene>
<dbReference type="InterPro" id="IPR001173">
    <property type="entry name" value="Glyco_trans_2-like"/>
</dbReference>
<evidence type="ECO:0000313" key="3">
    <source>
        <dbReference type="Proteomes" id="UP001500742"/>
    </source>
</evidence>
<dbReference type="InterPro" id="IPR029044">
    <property type="entry name" value="Nucleotide-diphossugar_trans"/>
</dbReference>
<proteinExistence type="predicted"/>
<protein>
    <recommendedName>
        <fullName evidence="1">Glycosyltransferase 2-like domain-containing protein</fullName>
    </recommendedName>
</protein>
<feature type="domain" description="Glycosyltransferase 2-like" evidence="1">
    <location>
        <begin position="6"/>
        <end position="117"/>
    </location>
</feature>
<dbReference type="InterPro" id="IPR050834">
    <property type="entry name" value="Glycosyltransf_2"/>
</dbReference>
<sequence length="310" mass="34653">MNNFLSVIMPAYNPHQGRLAQVIEALQIQTLPTNQWELLIIDNNSPAPIQIDLSWHPHHRILIENKQGLTHARLKGFSEAKGELLLLVDDDNILEPNYLKHIVSIFESDQKLGAIGGKSLPLFEATPPTWLPEFYGNLALRDLGESILTASKTNAYPTCAPIGAGMGIRKLALANYIKKYNFGTGLIGDRTGKSLASGGDNDIVLEILAAGWRVGYFPDLTLQHIIPKQRIEIGYLARLVQNTNESWVAVLEKHSINPWQPIPKWSVPLRKLKAWLAHQAWKNSIHYLKWKASCGLFDGLSAIEKKHAKT</sequence>
<reference evidence="3" key="1">
    <citation type="journal article" date="2019" name="Int. J. Syst. Evol. Microbiol.">
        <title>The Global Catalogue of Microorganisms (GCM) 10K type strain sequencing project: providing services to taxonomists for standard genome sequencing and annotation.</title>
        <authorList>
            <consortium name="The Broad Institute Genomics Platform"/>
            <consortium name="The Broad Institute Genome Sequencing Center for Infectious Disease"/>
            <person name="Wu L."/>
            <person name="Ma J."/>
        </authorList>
    </citation>
    <scope>NUCLEOTIDE SEQUENCE [LARGE SCALE GENOMIC DNA]</scope>
    <source>
        <strain evidence="3">JCM 16601</strain>
    </source>
</reference>
<dbReference type="PANTHER" id="PTHR43685:SF2">
    <property type="entry name" value="GLYCOSYLTRANSFERASE 2-LIKE DOMAIN-CONTAINING PROTEIN"/>
    <property type="match status" value="1"/>
</dbReference>
<accession>A0ABP7Q2B9</accession>
<dbReference type="SUPFAM" id="SSF53448">
    <property type="entry name" value="Nucleotide-diphospho-sugar transferases"/>
    <property type="match status" value="1"/>
</dbReference>
<dbReference type="CDD" id="cd00761">
    <property type="entry name" value="Glyco_tranf_GTA_type"/>
    <property type="match status" value="1"/>
</dbReference>
<comment type="caution">
    <text evidence="2">The sequence shown here is derived from an EMBL/GenBank/DDBJ whole genome shotgun (WGS) entry which is preliminary data.</text>
</comment>
<dbReference type="Gene3D" id="3.90.550.10">
    <property type="entry name" value="Spore Coat Polysaccharide Biosynthesis Protein SpsA, Chain A"/>
    <property type="match status" value="1"/>
</dbReference>
<evidence type="ECO:0000259" key="1">
    <source>
        <dbReference type="Pfam" id="PF00535"/>
    </source>
</evidence>
<organism evidence="2 3">
    <name type="scientific">Mucilaginibacter dorajii</name>
    <dbReference type="NCBI Taxonomy" id="692994"/>
    <lineage>
        <taxon>Bacteria</taxon>
        <taxon>Pseudomonadati</taxon>
        <taxon>Bacteroidota</taxon>
        <taxon>Sphingobacteriia</taxon>
        <taxon>Sphingobacteriales</taxon>
        <taxon>Sphingobacteriaceae</taxon>
        <taxon>Mucilaginibacter</taxon>
    </lineage>
</organism>
<name>A0ABP7Q2B9_9SPHI</name>
<evidence type="ECO:0000313" key="2">
    <source>
        <dbReference type="EMBL" id="GAA3975320.1"/>
    </source>
</evidence>
<dbReference type="EMBL" id="BAAAZC010000019">
    <property type="protein sequence ID" value="GAA3975320.1"/>
    <property type="molecule type" value="Genomic_DNA"/>
</dbReference>
<dbReference type="RefSeq" id="WP_259087625.1">
    <property type="nucleotide sequence ID" value="NZ_BAAAZC010000019.1"/>
</dbReference>
<keyword evidence="3" id="KW-1185">Reference proteome</keyword>
<dbReference type="Pfam" id="PF00535">
    <property type="entry name" value="Glycos_transf_2"/>
    <property type="match status" value="1"/>
</dbReference>
<dbReference type="Proteomes" id="UP001500742">
    <property type="component" value="Unassembled WGS sequence"/>
</dbReference>
<dbReference type="PANTHER" id="PTHR43685">
    <property type="entry name" value="GLYCOSYLTRANSFERASE"/>
    <property type="match status" value="1"/>
</dbReference>